<dbReference type="PANTHER" id="PTHR37483:SF1">
    <property type="entry name" value="UPF0125 PROTEIN RATB"/>
    <property type="match status" value="1"/>
</dbReference>
<protein>
    <recommendedName>
        <fullName evidence="2">UPF0125 protein CTTA_3389</fullName>
    </recommendedName>
</protein>
<dbReference type="RefSeq" id="WP_149356161.1">
    <property type="nucleotide sequence ID" value="NZ_BKBW01000006.1"/>
</dbReference>
<dbReference type="SUPFAM" id="SSF54285">
    <property type="entry name" value="MoaD/ThiS"/>
    <property type="match status" value="1"/>
</dbReference>
<dbReference type="Pfam" id="PF03658">
    <property type="entry name" value="Ub-RnfH"/>
    <property type="match status" value="1"/>
</dbReference>
<dbReference type="AlphaFoldDB" id="A0A5A7MHI7"/>
<evidence type="ECO:0000256" key="1">
    <source>
        <dbReference type="ARBA" id="ARBA00010645"/>
    </source>
</evidence>
<accession>A0A5A7MHI7</accession>
<dbReference type="InterPro" id="IPR037021">
    <property type="entry name" value="RnfH_sf"/>
</dbReference>
<comment type="caution">
    <text evidence="3">The sequence shown here is derived from an EMBL/GenBank/DDBJ whole genome shotgun (WGS) entry which is preliminary data.</text>
</comment>
<dbReference type="HAMAP" id="MF_00460">
    <property type="entry name" value="UPF0125_RnfH"/>
    <property type="match status" value="1"/>
</dbReference>
<reference evidence="3 4" key="1">
    <citation type="journal article" date="2019" name="Microbiol. Resour. Announc.">
        <title>Draft Genome Sequence of Comamonas testosteroni TA441, a Bacterium That Has a Cryptic Phenol Degradation Gene Cluster.</title>
        <authorList>
            <person name="Arai H."/>
            <person name="Ishii M."/>
        </authorList>
    </citation>
    <scope>NUCLEOTIDE SEQUENCE [LARGE SCALE GENOMIC DNA]</scope>
    <source>
        <strain evidence="3 4">TA441</strain>
    </source>
</reference>
<dbReference type="EMBL" id="BKBW01000006">
    <property type="protein sequence ID" value="GEQ76384.1"/>
    <property type="molecule type" value="Genomic_DNA"/>
</dbReference>
<gene>
    <name evidence="3" type="ORF">CTTA_3389</name>
</gene>
<evidence type="ECO:0000256" key="2">
    <source>
        <dbReference type="HAMAP-Rule" id="MF_00460"/>
    </source>
</evidence>
<dbReference type="InterPro" id="IPR016155">
    <property type="entry name" value="Mopterin_synth/thiamin_S_b"/>
</dbReference>
<name>A0A5A7MHI7_COMTE</name>
<organism evidence="3 4">
    <name type="scientific">Comamonas testosteroni</name>
    <name type="common">Pseudomonas testosteroni</name>
    <dbReference type="NCBI Taxonomy" id="285"/>
    <lineage>
        <taxon>Bacteria</taxon>
        <taxon>Pseudomonadati</taxon>
        <taxon>Pseudomonadota</taxon>
        <taxon>Betaproteobacteria</taxon>
        <taxon>Burkholderiales</taxon>
        <taxon>Comamonadaceae</taxon>
        <taxon>Comamonas</taxon>
    </lineage>
</organism>
<comment type="similarity">
    <text evidence="1 2">Belongs to the UPF0125 (RnfH) family.</text>
</comment>
<evidence type="ECO:0000313" key="4">
    <source>
        <dbReference type="Proteomes" id="UP000323105"/>
    </source>
</evidence>
<sequence>MADAPPTLIDITVCISPSPGTVQETLLQLPAGSTVQQALDAVTASTAALPDEQLPEASAGMVGIWGKTATADQVLRHGDRLEVYRPLTVDPKVARRERFARQGARSAGLFKRQRDGAKAGY</sequence>
<dbReference type="PANTHER" id="PTHR37483">
    <property type="entry name" value="UPF0125 PROTEIN RATB"/>
    <property type="match status" value="1"/>
</dbReference>
<dbReference type="InterPro" id="IPR005346">
    <property type="entry name" value="RnfH"/>
</dbReference>
<proteinExistence type="inferred from homology"/>
<dbReference type="Gene3D" id="3.10.20.280">
    <property type="entry name" value="RnfH-like"/>
    <property type="match status" value="1"/>
</dbReference>
<dbReference type="Proteomes" id="UP000323105">
    <property type="component" value="Unassembled WGS sequence"/>
</dbReference>
<evidence type="ECO:0000313" key="3">
    <source>
        <dbReference type="EMBL" id="GEQ76384.1"/>
    </source>
</evidence>